<dbReference type="GO" id="GO:0003690">
    <property type="term" value="F:double-stranded DNA binding"/>
    <property type="evidence" value="ECO:0007669"/>
    <property type="project" value="TreeGrafter"/>
</dbReference>
<sequence length="148" mass="17230">MQAIIFIGIQASGKSTYYKTNFFNSHIRISMDLLNTRNKENKFLDTCFLTQSRFVVDNTNPTIEERKKYIALAKENKYEVIAYYFESSIESAIERNNLRTGKEKIPEIGIRGCYKKLEPPAKSEGFDKIYRVTASNNEFIIEECKDEI</sequence>
<dbReference type="Pfam" id="PF13671">
    <property type="entry name" value="AAA_33"/>
    <property type="match status" value="1"/>
</dbReference>
<dbReference type="GO" id="GO:0046404">
    <property type="term" value="F:ATP-dependent polydeoxyribonucleotide 5'-hydroxyl-kinase activity"/>
    <property type="evidence" value="ECO:0007669"/>
    <property type="project" value="TreeGrafter"/>
</dbReference>
<dbReference type="Gene3D" id="3.40.50.300">
    <property type="entry name" value="P-loop containing nucleotide triphosphate hydrolases"/>
    <property type="match status" value="1"/>
</dbReference>
<evidence type="ECO:0000313" key="2">
    <source>
        <dbReference type="Proteomes" id="UP001185092"/>
    </source>
</evidence>
<dbReference type="GO" id="GO:0046403">
    <property type="term" value="F:polynucleotide 3'-phosphatase activity"/>
    <property type="evidence" value="ECO:0007669"/>
    <property type="project" value="TreeGrafter"/>
</dbReference>
<evidence type="ECO:0000313" key="1">
    <source>
        <dbReference type="EMBL" id="MDR6238464.1"/>
    </source>
</evidence>
<keyword evidence="2" id="KW-1185">Reference proteome</keyword>
<name>A0AAE4BPX6_9BACT</name>
<keyword evidence="1" id="KW-0808">Transferase</keyword>
<keyword evidence="1" id="KW-0418">Kinase</keyword>
<dbReference type="SUPFAM" id="SSF52540">
    <property type="entry name" value="P-loop containing nucleoside triphosphate hydrolases"/>
    <property type="match status" value="1"/>
</dbReference>
<dbReference type="EMBL" id="JAVDQD010000002">
    <property type="protein sequence ID" value="MDR6238464.1"/>
    <property type="molecule type" value="Genomic_DNA"/>
</dbReference>
<organism evidence="1 2">
    <name type="scientific">Aureibacter tunicatorum</name>
    <dbReference type="NCBI Taxonomy" id="866807"/>
    <lineage>
        <taxon>Bacteria</taxon>
        <taxon>Pseudomonadati</taxon>
        <taxon>Bacteroidota</taxon>
        <taxon>Cytophagia</taxon>
        <taxon>Cytophagales</taxon>
        <taxon>Persicobacteraceae</taxon>
        <taxon>Aureibacter</taxon>
    </lineage>
</organism>
<protein>
    <submittedName>
        <fullName evidence="1">Kinase</fullName>
    </submittedName>
</protein>
<accession>A0AAE4BPX6</accession>
<dbReference type="PANTHER" id="PTHR12083">
    <property type="entry name" value="BIFUNCTIONAL POLYNUCLEOTIDE PHOSPHATASE/KINASE"/>
    <property type="match status" value="1"/>
</dbReference>
<reference evidence="1" key="1">
    <citation type="submission" date="2023-07" db="EMBL/GenBank/DDBJ databases">
        <title>Genomic Encyclopedia of Type Strains, Phase IV (KMG-IV): sequencing the most valuable type-strain genomes for metagenomic binning, comparative biology and taxonomic classification.</title>
        <authorList>
            <person name="Goeker M."/>
        </authorList>
    </citation>
    <scope>NUCLEOTIDE SEQUENCE</scope>
    <source>
        <strain evidence="1">DSM 26174</strain>
    </source>
</reference>
<dbReference type="AlphaFoldDB" id="A0AAE4BPX6"/>
<dbReference type="Proteomes" id="UP001185092">
    <property type="component" value="Unassembled WGS sequence"/>
</dbReference>
<dbReference type="RefSeq" id="WP_309937977.1">
    <property type="nucleotide sequence ID" value="NZ_AP025305.1"/>
</dbReference>
<dbReference type="GO" id="GO:0006281">
    <property type="term" value="P:DNA repair"/>
    <property type="evidence" value="ECO:0007669"/>
    <property type="project" value="TreeGrafter"/>
</dbReference>
<proteinExistence type="predicted"/>
<comment type="caution">
    <text evidence="1">The sequence shown here is derived from an EMBL/GenBank/DDBJ whole genome shotgun (WGS) entry which is preliminary data.</text>
</comment>
<dbReference type="PIRSF" id="PIRSF037081">
    <property type="entry name" value="P-loop_All4644_prd"/>
    <property type="match status" value="1"/>
</dbReference>
<gene>
    <name evidence="1" type="ORF">HNQ88_001501</name>
</gene>
<dbReference type="InterPro" id="IPR027417">
    <property type="entry name" value="P-loop_NTPase"/>
</dbReference>
<dbReference type="PANTHER" id="PTHR12083:SF9">
    <property type="entry name" value="BIFUNCTIONAL POLYNUCLEOTIDE PHOSPHATASE_KINASE"/>
    <property type="match status" value="1"/>
</dbReference>
<dbReference type="InterPro" id="IPR017101">
    <property type="entry name" value="P-loop_ATP/GTP-bd_All4644_prd"/>
</dbReference>